<keyword evidence="3" id="KW-0808">Transferase</keyword>
<comment type="caution">
    <text evidence="6">The sequence shown here is derived from an EMBL/GenBank/DDBJ whole genome shotgun (WGS) entry which is preliminary data.</text>
</comment>
<proteinExistence type="inferred from homology"/>
<protein>
    <recommendedName>
        <fullName evidence="5">Aminotransferase class I/classII large domain-containing protein</fullName>
    </recommendedName>
</protein>
<dbReference type="GO" id="GO:0016740">
    <property type="term" value="F:transferase activity"/>
    <property type="evidence" value="ECO:0007669"/>
    <property type="project" value="UniProtKB-KW"/>
</dbReference>
<dbReference type="InterPro" id="IPR015422">
    <property type="entry name" value="PyrdxlP-dep_Trfase_small"/>
</dbReference>
<comment type="cofactor">
    <cofactor evidence="1">
        <name>pyridoxal 5'-phosphate</name>
        <dbReference type="ChEBI" id="CHEBI:597326"/>
    </cofactor>
</comment>
<dbReference type="InterPro" id="IPR015424">
    <property type="entry name" value="PyrdxlP-dep_Trfase"/>
</dbReference>
<evidence type="ECO:0000256" key="2">
    <source>
        <dbReference type="ARBA" id="ARBA00010008"/>
    </source>
</evidence>
<sequence length="419" mass="45917">MEIRGRDPCAEEDLLSKKMRKALESRKSRGLVRQLTLEQSSCLENDFGSNDYLGLARSEMLRGTASKILERYQCVNGSTGSRLVTGNSQLAEDVEELAAKFHNSESAVLFNSGFNANHGLLGCLASKDDAILWDERCHASSREGTRVTNSSHVKAFRHNDLDSLHKELTAALERVTGAVIIVVESLYSMDGDLVPLKRLFKRIEFGGRRVSVVIDEAHTVGLYGGNGSGYVCERGFENHPNLLARVVSLGKAFGCHGGFVLGSRLLRDYLLNYARPLIFSSALPKSSLATILGAYEAMDSTEIREKRARVFTLSEYLRSEIDASPVVRSLVMTPMGTTNICSLAVVGAEFCVWVADQLALKGFRVMAVRPPTVSPGTERIRITVHSHNVARSIRELVRCLEEIILTADDGAVLPSAAKL</sequence>
<dbReference type="Gene3D" id="3.90.1150.10">
    <property type="entry name" value="Aspartate Aminotransferase, domain 1"/>
    <property type="match status" value="1"/>
</dbReference>
<dbReference type="InterPro" id="IPR050087">
    <property type="entry name" value="AON_synthase_class-II"/>
</dbReference>
<dbReference type="Gene3D" id="3.40.640.10">
    <property type="entry name" value="Type I PLP-dependent aspartate aminotransferase-like (Major domain)"/>
    <property type="match status" value="1"/>
</dbReference>
<evidence type="ECO:0000256" key="4">
    <source>
        <dbReference type="ARBA" id="ARBA00022898"/>
    </source>
</evidence>
<dbReference type="GO" id="GO:0030170">
    <property type="term" value="F:pyridoxal phosphate binding"/>
    <property type="evidence" value="ECO:0007669"/>
    <property type="project" value="InterPro"/>
</dbReference>
<organism evidence="6 7">
    <name type="scientific">Rhodosorus marinus</name>
    <dbReference type="NCBI Taxonomy" id="101924"/>
    <lineage>
        <taxon>Eukaryota</taxon>
        <taxon>Rhodophyta</taxon>
        <taxon>Stylonematophyceae</taxon>
        <taxon>Stylonematales</taxon>
        <taxon>Stylonemataceae</taxon>
        <taxon>Rhodosorus</taxon>
    </lineage>
</organism>
<dbReference type="PANTHER" id="PTHR13693:SF77">
    <property type="entry name" value="8-AMINO-7-OXONONANOATE SYNTHASE"/>
    <property type="match status" value="1"/>
</dbReference>
<evidence type="ECO:0000313" key="7">
    <source>
        <dbReference type="Proteomes" id="UP001157974"/>
    </source>
</evidence>
<dbReference type="PANTHER" id="PTHR13693">
    <property type="entry name" value="CLASS II AMINOTRANSFERASE/8-AMINO-7-OXONONANOATE SYNTHASE"/>
    <property type="match status" value="1"/>
</dbReference>
<evidence type="ECO:0000256" key="3">
    <source>
        <dbReference type="ARBA" id="ARBA00022679"/>
    </source>
</evidence>
<dbReference type="InterPro" id="IPR015421">
    <property type="entry name" value="PyrdxlP-dep_Trfase_major"/>
</dbReference>
<dbReference type="AlphaFoldDB" id="A0AAV8V1Q3"/>
<dbReference type="InterPro" id="IPR004839">
    <property type="entry name" value="Aminotransferase_I/II_large"/>
</dbReference>
<feature type="domain" description="Aminotransferase class I/classII large" evidence="5">
    <location>
        <begin position="46"/>
        <end position="388"/>
    </location>
</feature>
<dbReference type="SUPFAM" id="SSF53383">
    <property type="entry name" value="PLP-dependent transferases"/>
    <property type="match status" value="1"/>
</dbReference>
<dbReference type="Proteomes" id="UP001157974">
    <property type="component" value="Unassembled WGS sequence"/>
</dbReference>
<dbReference type="Pfam" id="PF00155">
    <property type="entry name" value="Aminotran_1_2"/>
    <property type="match status" value="1"/>
</dbReference>
<dbReference type="EMBL" id="JAMWBK010000002">
    <property type="protein sequence ID" value="KAJ8907813.1"/>
    <property type="molecule type" value="Genomic_DNA"/>
</dbReference>
<keyword evidence="4" id="KW-0663">Pyridoxal phosphate</keyword>
<name>A0AAV8V1Q3_9RHOD</name>
<keyword evidence="7" id="KW-1185">Reference proteome</keyword>
<comment type="similarity">
    <text evidence="2">Belongs to the class-II pyridoxal-phosphate-dependent aminotransferase family. BioF subfamily.</text>
</comment>
<evidence type="ECO:0000259" key="5">
    <source>
        <dbReference type="Pfam" id="PF00155"/>
    </source>
</evidence>
<gene>
    <name evidence="6" type="ORF">NDN08_007917</name>
</gene>
<evidence type="ECO:0000256" key="1">
    <source>
        <dbReference type="ARBA" id="ARBA00001933"/>
    </source>
</evidence>
<reference evidence="6 7" key="1">
    <citation type="journal article" date="2023" name="Nat. Commun.">
        <title>Origin of minicircular mitochondrial genomes in red algae.</title>
        <authorList>
            <person name="Lee Y."/>
            <person name="Cho C.H."/>
            <person name="Lee Y.M."/>
            <person name="Park S.I."/>
            <person name="Yang J.H."/>
            <person name="West J.A."/>
            <person name="Bhattacharya D."/>
            <person name="Yoon H.S."/>
        </authorList>
    </citation>
    <scope>NUCLEOTIDE SEQUENCE [LARGE SCALE GENOMIC DNA]</scope>
    <source>
        <strain evidence="6 7">CCMP1338</strain>
        <tissue evidence="6">Whole cell</tissue>
    </source>
</reference>
<evidence type="ECO:0000313" key="6">
    <source>
        <dbReference type="EMBL" id="KAJ8907813.1"/>
    </source>
</evidence>
<accession>A0AAV8V1Q3</accession>